<dbReference type="InterPro" id="IPR002109">
    <property type="entry name" value="Glutaredoxin"/>
</dbReference>
<gene>
    <name evidence="2" type="ORF">FVP33_03170</name>
</gene>
<dbReference type="EMBL" id="VRMG01000004">
    <property type="protein sequence ID" value="TXN31937.1"/>
    <property type="molecule type" value="Genomic_DNA"/>
</dbReference>
<evidence type="ECO:0000259" key="1">
    <source>
        <dbReference type="Pfam" id="PF00462"/>
    </source>
</evidence>
<dbReference type="Gene3D" id="3.40.30.10">
    <property type="entry name" value="Glutaredoxin"/>
    <property type="match status" value="1"/>
</dbReference>
<protein>
    <submittedName>
        <fullName evidence="2">NrdH-redoxin</fullName>
    </submittedName>
</protein>
<dbReference type="PROSITE" id="PS51354">
    <property type="entry name" value="GLUTAREDOXIN_2"/>
    <property type="match status" value="1"/>
</dbReference>
<dbReference type="PANTHER" id="PTHR34386">
    <property type="entry name" value="GLUTAREDOXIN"/>
    <property type="match status" value="1"/>
</dbReference>
<dbReference type="Pfam" id="PF00462">
    <property type="entry name" value="Glutaredoxin"/>
    <property type="match status" value="1"/>
</dbReference>
<accession>A0A5C8UWG2</accession>
<keyword evidence="3" id="KW-1185">Reference proteome</keyword>
<dbReference type="InterPro" id="IPR051548">
    <property type="entry name" value="Grx-like_ET"/>
</dbReference>
<dbReference type="Proteomes" id="UP000321379">
    <property type="component" value="Unassembled WGS sequence"/>
</dbReference>
<dbReference type="GO" id="GO:0045454">
    <property type="term" value="P:cell redox homeostasis"/>
    <property type="evidence" value="ECO:0007669"/>
    <property type="project" value="TreeGrafter"/>
</dbReference>
<evidence type="ECO:0000313" key="2">
    <source>
        <dbReference type="EMBL" id="TXN31937.1"/>
    </source>
</evidence>
<dbReference type="CDD" id="cd02976">
    <property type="entry name" value="NrdH"/>
    <property type="match status" value="1"/>
</dbReference>
<proteinExistence type="predicted"/>
<reference evidence="2 3" key="1">
    <citation type="submission" date="2019-08" db="EMBL/GenBank/DDBJ databases">
        <title>Bacterial whole genome sequence for Glaciihabitans sp. CHu50b-6-2.</title>
        <authorList>
            <person name="Jin L."/>
        </authorList>
    </citation>
    <scope>NUCLEOTIDE SEQUENCE [LARGE SCALE GENOMIC DNA]</scope>
    <source>
        <strain evidence="2 3">CHu50b-6-2</strain>
    </source>
</reference>
<dbReference type="RefSeq" id="WP_147782186.1">
    <property type="nucleotide sequence ID" value="NZ_VRMG01000004.1"/>
</dbReference>
<name>A0A5C8UWG2_9MICO</name>
<dbReference type="GO" id="GO:0009055">
    <property type="term" value="F:electron transfer activity"/>
    <property type="evidence" value="ECO:0007669"/>
    <property type="project" value="TreeGrafter"/>
</dbReference>
<organism evidence="2 3">
    <name type="scientific">Lacisediminihabitans profunda</name>
    <dbReference type="NCBI Taxonomy" id="2594790"/>
    <lineage>
        <taxon>Bacteria</taxon>
        <taxon>Bacillati</taxon>
        <taxon>Actinomycetota</taxon>
        <taxon>Actinomycetes</taxon>
        <taxon>Micrococcales</taxon>
        <taxon>Microbacteriaceae</taxon>
        <taxon>Lacisediminihabitans</taxon>
    </lineage>
</organism>
<feature type="domain" description="Glutaredoxin" evidence="1">
    <location>
        <begin position="5"/>
        <end position="64"/>
    </location>
</feature>
<sequence>MSTPITMYGADWCTDCRRSKRVLDELGVDYDYVDLEADITGADRAYAISGRTNIPVIVFADDSHVVEPSDAELRSRIAALSV</sequence>
<evidence type="ECO:0000313" key="3">
    <source>
        <dbReference type="Proteomes" id="UP000321379"/>
    </source>
</evidence>
<dbReference type="InterPro" id="IPR036249">
    <property type="entry name" value="Thioredoxin-like_sf"/>
</dbReference>
<dbReference type="PANTHER" id="PTHR34386:SF1">
    <property type="entry name" value="GLUTAREDOXIN-LIKE PROTEIN NRDH"/>
    <property type="match status" value="1"/>
</dbReference>
<comment type="caution">
    <text evidence="2">The sequence shown here is derived from an EMBL/GenBank/DDBJ whole genome shotgun (WGS) entry which is preliminary data.</text>
</comment>
<dbReference type="AlphaFoldDB" id="A0A5C8UWG2"/>
<dbReference type="SUPFAM" id="SSF52833">
    <property type="entry name" value="Thioredoxin-like"/>
    <property type="match status" value="1"/>
</dbReference>